<evidence type="ECO:0000256" key="1">
    <source>
        <dbReference type="ARBA" id="ARBA00026148"/>
    </source>
</evidence>
<dbReference type="InterPro" id="IPR036249">
    <property type="entry name" value="Thioredoxin-like_sf"/>
</dbReference>
<name>A0A0K0F9K2_STRVS</name>
<dbReference type="Pfam" id="PF00085">
    <property type="entry name" value="Thioredoxin"/>
    <property type="match status" value="1"/>
</dbReference>
<sequence>MDQLTNRILNMAKVVEQQVDQQIAEYENLDDNGLEEIRRKRLAELKEQQKKKEEWLRNRHGEYEELSNENEFFEAAKASEKLVCHFYKPDVFRCKIIDKLLKTLATKYIGTRFVYVNCERVPFLVKRLKLQVVPTIGISISQKMVDYIRVSEELEDNGDIFLETLEERLSQSGVINKVPKIKAPKATTTKIIRGKLLKDGDSDEEF</sequence>
<dbReference type="WBParaSite" id="SVE_0550300.1">
    <property type="protein sequence ID" value="SVE_0550300.1"/>
    <property type="gene ID" value="SVE_0550300"/>
</dbReference>
<dbReference type="SUPFAM" id="SSF52833">
    <property type="entry name" value="Thioredoxin-like"/>
    <property type="match status" value="1"/>
</dbReference>
<evidence type="ECO:0000313" key="3">
    <source>
        <dbReference type="Proteomes" id="UP000035680"/>
    </source>
</evidence>
<feature type="domain" description="Thioredoxin" evidence="2">
    <location>
        <begin position="68"/>
        <end position="146"/>
    </location>
</feature>
<reference evidence="4" key="2">
    <citation type="submission" date="2015-08" db="UniProtKB">
        <authorList>
            <consortium name="WormBaseParasite"/>
        </authorList>
    </citation>
    <scope>IDENTIFICATION</scope>
</reference>
<keyword evidence="3" id="KW-1185">Reference proteome</keyword>
<dbReference type="PANTHER" id="PTHR21148">
    <property type="entry name" value="THIOREDOXIN DOMAIN-CONTAINING PROTEIN 9"/>
    <property type="match status" value="1"/>
</dbReference>
<dbReference type="Gene3D" id="3.40.30.10">
    <property type="entry name" value="Glutaredoxin"/>
    <property type="match status" value="1"/>
</dbReference>
<protein>
    <recommendedName>
        <fullName evidence="1">Thioredoxin domain-containing protein 9</fullName>
    </recommendedName>
</protein>
<dbReference type="Proteomes" id="UP000035680">
    <property type="component" value="Unassembled WGS sequence"/>
</dbReference>
<dbReference type="InterPro" id="IPR013766">
    <property type="entry name" value="Thioredoxin_domain"/>
</dbReference>
<proteinExistence type="predicted"/>
<organism evidence="3 4">
    <name type="scientific">Strongyloides venezuelensis</name>
    <name type="common">Threadworm</name>
    <dbReference type="NCBI Taxonomy" id="75913"/>
    <lineage>
        <taxon>Eukaryota</taxon>
        <taxon>Metazoa</taxon>
        <taxon>Ecdysozoa</taxon>
        <taxon>Nematoda</taxon>
        <taxon>Chromadorea</taxon>
        <taxon>Rhabditida</taxon>
        <taxon>Tylenchina</taxon>
        <taxon>Panagrolaimomorpha</taxon>
        <taxon>Strongyloidoidea</taxon>
        <taxon>Strongyloididae</taxon>
        <taxon>Strongyloides</taxon>
    </lineage>
</organism>
<evidence type="ECO:0000313" key="4">
    <source>
        <dbReference type="WBParaSite" id="SVE_0550300.1"/>
    </source>
</evidence>
<dbReference type="AlphaFoldDB" id="A0A0K0F9K2"/>
<dbReference type="STRING" id="75913.A0A0K0F9K2"/>
<reference evidence="3" key="1">
    <citation type="submission" date="2014-07" db="EMBL/GenBank/DDBJ databases">
        <authorList>
            <person name="Martin A.A"/>
            <person name="De Silva N."/>
        </authorList>
    </citation>
    <scope>NUCLEOTIDE SEQUENCE</scope>
</reference>
<accession>A0A0K0F9K2</accession>
<evidence type="ECO:0000259" key="2">
    <source>
        <dbReference type="Pfam" id="PF00085"/>
    </source>
</evidence>